<reference evidence="2 3" key="1">
    <citation type="submission" date="2019-03" db="EMBL/GenBank/DDBJ databases">
        <title>Genome sequence of Sphingomonas sp. 17J27-24.</title>
        <authorList>
            <person name="Kim M."/>
            <person name="Maeng S."/>
            <person name="Sathiyaraj S."/>
        </authorList>
    </citation>
    <scope>NUCLEOTIDE SEQUENCE [LARGE SCALE GENOMIC DNA]</scope>
    <source>
        <strain evidence="2 3">17J27-24</strain>
    </source>
</reference>
<dbReference type="PANTHER" id="PTHR34219">
    <property type="entry name" value="IRON-REGULATED INNER MEMBRANE PROTEIN-RELATED"/>
    <property type="match status" value="1"/>
</dbReference>
<feature type="transmembrane region" description="Helical" evidence="1">
    <location>
        <begin position="12"/>
        <end position="36"/>
    </location>
</feature>
<keyword evidence="1" id="KW-0472">Membrane</keyword>
<keyword evidence="1" id="KW-0812">Transmembrane</keyword>
<dbReference type="EMBL" id="SPDV01000005">
    <property type="protein sequence ID" value="TFI59617.1"/>
    <property type="molecule type" value="Genomic_DNA"/>
</dbReference>
<dbReference type="OrthoDB" id="9791166at2"/>
<gene>
    <name evidence="2" type="ORF">E2493_03855</name>
</gene>
<feature type="transmembrane region" description="Helical" evidence="1">
    <location>
        <begin position="189"/>
        <end position="211"/>
    </location>
</feature>
<feature type="transmembrane region" description="Helical" evidence="1">
    <location>
        <begin position="352"/>
        <end position="372"/>
    </location>
</feature>
<name>A0A4Y8ZVV7_9SPHN</name>
<comment type="caution">
    <text evidence="2">The sequence shown here is derived from an EMBL/GenBank/DDBJ whole genome shotgun (WGS) entry which is preliminary data.</text>
</comment>
<evidence type="ECO:0000256" key="1">
    <source>
        <dbReference type="SAM" id="Phobius"/>
    </source>
</evidence>
<accession>A0A4Y8ZVV7</accession>
<feature type="transmembrane region" description="Helical" evidence="1">
    <location>
        <begin position="392"/>
        <end position="420"/>
    </location>
</feature>
<organism evidence="2 3">
    <name type="scientific">Sphingomonas parva</name>
    <dbReference type="NCBI Taxonomy" id="2555898"/>
    <lineage>
        <taxon>Bacteria</taxon>
        <taxon>Pseudomonadati</taxon>
        <taxon>Pseudomonadota</taxon>
        <taxon>Alphaproteobacteria</taxon>
        <taxon>Sphingomonadales</taxon>
        <taxon>Sphingomonadaceae</taxon>
        <taxon>Sphingomonas</taxon>
    </lineage>
</organism>
<sequence length="432" mass="46758">MTTSFYRAIWRWHFYAGLVVLPVLAWLAVTGGLYLFKPEIEHALYRDWIVLDAPARPLAFAEMVERVQRASGGSVVQVLRPAESRESWRMTLEMPGGARRTAFVDPSIGRVLGTISEGGLMQTVRNLHSLVIAGPVGNALIEIVAGWAIVLVLTGFILWWPRGGTRAVALRGRPAQRLFWRDLHASTGAIAGAVILFLAVTGLPWSVFWGARLQAFVAEQGLGRPRPPEIVAGSGHHEDPAHRRSLPWSLQAAPEAMSHGMRDVGPDAAIAAVAARGLAPPYALNLPRSPGAAYSLSRTITRSGDARVVTVDAATGQVLQDVSARDFGAGARAIEWGIYTHQGQQYGEPNRMVMLAGCLALLLLAVSAPVMWWKRRRDGRLRAPPAAEDARAVRRVAAAMIVAGILYPLTGLTILAAFAVEWIGAPLRRRSG</sequence>
<dbReference type="Proteomes" id="UP000298213">
    <property type="component" value="Unassembled WGS sequence"/>
</dbReference>
<dbReference type="InterPro" id="IPR005625">
    <property type="entry name" value="PepSY-ass_TM"/>
</dbReference>
<keyword evidence="1" id="KW-1133">Transmembrane helix</keyword>
<dbReference type="AlphaFoldDB" id="A0A4Y8ZVV7"/>
<dbReference type="Pfam" id="PF03929">
    <property type="entry name" value="PepSY_TM"/>
    <property type="match status" value="1"/>
</dbReference>
<proteinExistence type="predicted"/>
<dbReference type="RefSeq" id="WP_135083915.1">
    <property type="nucleotide sequence ID" value="NZ_SPDV01000005.1"/>
</dbReference>
<evidence type="ECO:0000313" key="2">
    <source>
        <dbReference type="EMBL" id="TFI59617.1"/>
    </source>
</evidence>
<feature type="transmembrane region" description="Helical" evidence="1">
    <location>
        <begin position="139"/>
        <end position="160"/>
    </location>
</feature>
<keyword evidence="3" id="KW-1185">Reference proteome</keyword>
<protein>
    <submittedName>
        <fullName evidence="2">PepSY domain-containing protein</fullName>
    </submittedName>
</protein>
<evidence type="ECO:0000313" key="3">
    <source>
        <dbReference type="Proteomes" id="UP000298213"/>
    </source>
</evidence>
<dbReference type="PANTHER" id="PTHR34219:SF1">
    <property type="entry name" value="PEPSY DOMAIN-CONTAINING PROTEIN"/>
    <property type="match status" value="1"/>
</dbReference>